<dbReference type="Pfam" id="PF00651">
    <property type="entry name" value="BTB"/>
    <property type="match status" value="1"/>
</dbReference>
<dbReference type="SUPFAM" id="SSF117281">
    <property type="entry name" value="Kelch motif"/>
    <property type="match status" value="1"/>
</dbReference>
<dbReference type="SMART" id="SM00225">
    <property type="entry name" value="BTB"/>
    <property type="match status" value="1"/>
</dbReference>
<sequence length="523" mass="56834">MSLQLPMKVRAGGETDAGSCLRPGAESAEPRRSEPASPPASPPGRERLAVEVEGRVFAVDKALLTRHCEYFRALYRSGMRESLQTELRLRGLGAAGFVAMLGVLNGERPALGAAELVEAIECAAFLQVRALTGHLVDLIDSENCLLMCRAAFAYGVRELSHRAALFIRDMRSDLRDDLRSLPAELVDYIDSLAPRAYMAVCSHAPSTAAEETPQDLQRTVCHLDEETGDWKVLTRLPPGASTAMAGVAVLDDKLYIVGGVRDVSKKVLDSGFCYSPVSDSWSAVPSPRQPRYNLTLIGHQGCLYAVGGECERRAVSSVERFRASQGSWSSASQLPCAAASVASAEAMSRIFVCLWKAGGATDIQEYVPAEDRWVLVTTLVRPQSYGLCMVAHRDNLYVMRNGPSDDFLLCVMDRYNLTSGQWSAVAGQYGNSKGSLLTAAVRGDSVFTLNRAVTTEFAIEASRWRTKRDMKGFGRIGSIHTFLLRIPKDAAPLGGSSMAESQSRPYGIRVEEPGPSDPCLEDR</sequence>
<evidence type="ECO:0000259" key="4">
    <source>
        <dbReference type="PROSITE" id="PS50097"/>
    </source>
</evidence>
<accession>A0AA47MBE9</accession>
<dbReference type="PROSITE" id="PS50097">
    <property type="entry name" value="BTB"/>
    <property type="match status" value="1"/>
</dbReference>
<evidence type="ECO:0000256" key="2">
    <source>
        <dbReference type="ARBA" id="ARBA00022737"/>
    </source>
</evidence>
<feature type="region of interest" description="Disordered" evidence="3">
    <location>
        <begin position="494"/>
        <end position="523"/>
    </location>
</feature>
<organism evidence="5 6">
    <name type="scientific">Merluccius polli</name>
    <name type="common">Benguela hake</name>
    <name type="synonym">Merluccius cadenati</name>
    <dbReference type="NCBI Taxonomy" id="89951"/>
    <lineage>
        <taxon>Eukaryota</taxon>
        <taxon>Metazoa</taxon>
        <taxon>Chordata</taxon>
        <taxon>Craniata</taxon>
        <taxon>Vertebrata</taxon>
        <taxon>Euteleostomi</taxon>
        <taxon>Actinopterygii</taxon>
        <taxon>Neopterygii</taxon>
        <taxon>Teleostei</taxon>
        <taxon>Neoteleostei</taxon>
        <taxon>Acanthomorphata</taxon>
        <taxon>Zeiogadaria</taxon>
        <taxon>Gadariae</taxon>
        <taxon>Gadiformes</taxon>
        <taxon>Gadoidei</taxon>
        <taxon>Merlucciidae</taxon>
        <taxon>Merluccius</taxon>
    </lineage>
</organism>
<dbReference type="PANTHER" id="PTHR46375:SF5">
    <property type="entry name" value="KELCH REPEAT AND BTB DOMAIN-CONTAINING PROTEIN 13-RELATED"/>
    <property type="match status" value="1"/>
</dbReference>
<dbReference type="InterPro" id="IPR000210">
    <property type="entry name" value="BTB/POZ_dom"/>
</dbReference>
<evidence type="ECO:0000256" key="1">
    <source>
        <dbReference type="ARBA" id="ARBA00022441"/>
    </source>
</evidence>
<dbReference type="PANTHER" id="PTHR46375">
    <property type="entry name" value="KELCH REPEAT AND BTB DOMAIN-CONTAINING PROTEIN 13-RELATED"/>
    <property type="match status" value="1"/>
</dbReference>
<dbReference type="Proteomes" id="UP001174136">
    <property type="component" value="Unassembled WGS sequence"/>
</dbReference>
<dbReference type="AlphaFoldDB" id="A0AA47MBE9"/>
<evidence type="ECO:0000256" key="3">
    <source>
        <dbReference type="SAM" id="MobiDB-lite"/>
    </source>
</evidence>
<evidence type="ECO:0000313" key="6">
    <source>
        <dbReference type="Proteomes" id="UP001174136"/>
    </source>
</evidence>
<dbReference type="InterPro" id="IPR052392">
    <property type="entry name" value="Kelch-BTB_domain-containing"/>
</dbReference>
<reference evidence="5" key="1">
    <citation type="journal article" date="2023" name="Front. Mar. Sci.">
        <title>A new Merluccius polli reference genome to investigate the effects of global change in West African waters.</title>
        <authorList>
            <person name="Mateo J.L."/>
            <person name="Blanco-Fernandez C."/>
            <person name="Garcia-Vazquez E."/>
            <person name="Machado-Schiaffino G."/>
        </authorList>
    </citation>
    <scope>NUCLEOTIDE SEQUENCE</scope>
    <source>
        <strain evidence="5">C29</strain>
        <tissue evidence="5">Fin</tissue>
    </source>
</reference>
<keyword evidence="1" id="KW-0880">Kelch repeat</keyword>
<evidence type="ECO:0000313" key="5">
    <source>
        <dbReference type="EMBL" id="KAK0137127.1"/>
    </source>
</evidence>
<proteinExistence type="predicted"/>
<dbReference type="SUPFAM" id="SSF54695">
    <property type="entry name" value="POZ domain"/>
    <property type="match status" value="1"/>
</dbReference>
<name>A0AA47MBE9_MERPO</name>
<dbReference type="InterPro" id="IPR011333">
    <property type="entry name" value="SKP1/BTB/POZ_sf"/>
</dbReference>
<dbReference type="Gene3D" id="2.120.10.80">
    <property type="entry name" value="Kelch-type beta propeller"/>
    <property type="match status" value="1"/>
</dbReference>
<dbReference type="EMBL" id="JAOPHQ010004971">
    <property type="protein sequence ID" value="KAK0137127.1"/>
    <property type="molecule type" value="Genomic_DNA"/>
</dbReference>
<comment type="caution">
    <text evidence="5">The sequence shown here is derived from an EMBL/GenBank/DDBJ whole genome shotgun (WGS) entry which is preliminary data.</text>
</comment>
<dbReference type="InterPro" id="IPR006652">
    <property type="entry name" value="Kelch_1"/>
</dbReference>
<keyword evidence="6" id="KW-1185">Reference proteome</keyword>
<keyword evidence="2" id="KW-0677">Repeat</keyword>
<dbReference type="SMART" id="SM00612">
    <property type="entry name" value="Kelch"/>
    <property type="match status" value="2"/>
</dbReference>
<feature type="domain" description="BTB" evidence="4">
    <location>
        <begin position="46"/>
        <end position="113"/>
    </location>
</feature>
<gene>
    <name evidence="5" type="primary">Kbtbd13_2</name>
    <name evidence="5" type="ORF">N1851_026682</name>
</gene>
<feature type="region of interest" description="Disordered" evidence="3">
    <location>
        <begin position="1"/>
        <end position="46"/>
    </location>
</feature>
<dbReference type="Gene3D" id="3.30.710.10">
    <property type="entry name" value="Potassium Channel Kv1.1, Chain A"/>
    <property type="match status" value="1"/>
</dbReference>
<protein>
    <submittedName>
        <fullName evidence="5">Kelch repeat and BTB domain-containing protein 13</fullName>
    </submittedName>
</protein>
<dbReference type="Pfam" id="PF01344">
    <property type="entry name" value="Kelch_1"/>
    <property type="match status" value="2"/>
</dbReference>
<dbReference type="InterPro" id="IPR015915">
    <property type="entry name" value="Kelch-typ_b-propeller"/>
</dbReference>